<sequence length="53" mass="6186">MADQINKLAPLSLLNLQIGLPDDVAFYWLMLDKTEVNVFKRVNLTAFYWGRSR</sequence>
<accession>A0ABR6VZ56</accession>
<dbReference type="Proteomes" id="UP000700732">
    <property type="component" value="Unassembled WGS sequence"/>
</dbReference>
<evidence type="ECO:0000313" key="2">
    <source>
        <dbReference type="Proteomes" id="UP000700732"/>
    </source>
</evidence>
<dbReference type="RefSeq" id="WP_186734863.1">
    <property type="nucleotide sequence ID" value="NZ_VFIA01000001.1"/>
</dbReference>
<organism evidence="1 2">
    <name type="scientific">Spirosoma utsteinense</name>
    <dbReference type="NCBI Taxonomy" id="2585773"/>
    <lineage>
        <taxon>Bacteria</taxon>
        <taxon>Pseudomonadati</taxon>
        <taxon>Bacteroidota</taxon>
        <taxon>Cytophagia</taxon>
        <taxon>Cytophagales</taxon>
        <taxon>Cytophagaceae</taxon>
        <taxon>Spirosoma</taxon>
    </lineage>
</organism>
<dbReference type="EMBL" id="VFIA01000001">
    <property type="protein sequence ID" value="MBC3789576.1"/>
    <property type="molecule type" value="Genomic_DNA"/>
</dbReference>
<protein>
    <submittedName>
        <fullName evidence="1">Uncharacterized protein</fullName>
    </submittedName>
</protein>
<gene>
    <name evidence="1" type="ORF">FH603_56</name>
</gene>
<reference evidence="1 2" key="1">
    <citation type="submission" date="2019-06" db="EMBL/GenBank/DDBJ databases">
        <title>Spirosoma utsteinense sp. nov. isolated from Antarctic ice-free soils.</title>
        <authorList>
            <person name="Tahon G."/>
        </authorList>
    </citation>
    <scope>NUCLEOTIDE SEQUENCE [LARGE SCALE GENOMIC DNA]</scope>
    <source>
        <strain evidence="1 2">LMG 31447</strain>
    </source>
</reference>
<name>A0ABR6VZ56_9BACT</name>
<keyword evidence="2" id="KW-1185">Reference proteome</keyword>
<evidence type="ECO:0000313" key="1">
    <source>
        <dbReference type="EMBL" id="MBC3789576.1"/>
    </source>
</evidence>
<comment type="caution">
    <text evidence="1">The sequence shown here is derived from an EMBL/GenBank/DDBJ whole genome shotgun (WGS) entry which is preliminary data.</text>
</comment>
<proteinExistence type="predicted"/>